<dbReference type="Gene3D" id="3.40.30.10">
    <property type="entry name" value="Glutaredoxin"/>
    <property type="match status" value="1"/>
</dbReference>
<gene>
    <name evidence="2" type="ORF">J5Y06_03895</name>
</gene>
<dbReference type="Pfam" id="PF06764">
    <property type="entry name" value="DUF1223"/>
    <property type="match status" value="1"/>
</dbReference>
<dbReference type="PANTHER" id="PTHR36057:SF1">
    <property type="entry name" value="LIPOPROTEIN LIPID ATTACHMENT SITE-LIKE PROTEIN, PUTATIVE (DUF1223)-RELATED"/>
    <property type="match status" value="1"/>
</dbReference>
<dbReference type="RefSeq" id="WP_209333771.1">
    <property type="nucleotide sequence ID" value="NZ_JAGIYY010000001.1"/>
</dbReference>
<accession>A0A8J7QWE2</accession>
<dbReference type="Proteomes" id="UP000666240">
    <property type="component" value="Unassembled WGS sequence"/>
</dbReference>
<dbReference type="SUPFAM" id="SSF52833">
    <property type="entry name" value="Thioredoxin-like"/>
    <property type="match status" value="1"/>
</dbReference>
<evidence type="ECO:0000313" key="3">
    <source>
        <dbReference type="Proteomes" id="UP000666240"/>
    </source>
</evidence>
<dbReference type="PANTHER" id="PTHR36057">
    <property type="match status" value="1"/>
</dbReference>
<dbReference type="EMBL" id="JAGIYY010000001">
    <property type="protein sequence ID" value="MBP0437798.1"/>
    <property type="molecule type" value="Genomic_DNA"/>
</dbReference>
<evidence type="ECO:0000256" key="1">
    <source>
        <dbReference type="SAM" id="SignalP"/>
    </source>
</evidence>
<dbReference type="InterPro" id="IPR010634">
    <property type="entry name" value="DUF1223"/>
</dbReference>
<protein>
    <submittedName>
        <fullName evidence="2">DUF1223 domain-containing protein</fullName>
    </submittedName>
</protein>
<name>A0A8J7QWE2_9HYPH</name>
<keyword evidence="3" id="KW-1185">Reference proteome</keyword>
<keyword evidence="1" id="KW-0732">Signal</keyword>
<evidence type="ECO:0000313" key="2">
    <source>
        <dbReference type="EMBL" id="MBP0437798.1"/>
    </source>
</evidence>
<feature type="signal peptide" evidence="1">
    <location>
        <begin position="1"/>
        <end position="21"/>
    </location>
</feature>
<organism evidence="2 3">
    <name type="scientific">Tianweitania sediminis</name>
    <dbReference type="NCBI Taxonomy" id="1502156"/>
    <lineage>
        <taxon>Bacteria</taxon>
        <taxon>Pseudomonadati</taxon>
        <taxon>Pseudomonadota</taxon>
        <taxon>Alphaproteobacteria</taxon>
        <taxon>Hyphomicrobiales</taxon>
        <taxon>Phyllobacteriaceae</taxon>
        <taxon>Tianweitania</taxon>
    </lineage>
</organism>
<comment type="caution">
    <text evidence="2">The sequence shown here is derived from an EMBL/GenBank/DDBJ whole genome shotgun (WGS) entry which is preliminary data.</text>
</comment>
<dbReference type="AlphaFoldDB" id="A0A8J7QWE2"/>
<dbReference type="InterPro" id="IPR036249">
    <property type="entry name" value="Thioredoxin-like_sf"/>
</dbReference>
<feature type="chain" id="PRO_5035318140" evidence="1">
    <location>
        <begin position="22"/>
        <end position="250"/>
    </location>
</feature>
<reference evidence="2" key="1">
    <citation type="submission" date="2021-03" db="EMBL/GenBank/DDBJ databases">
        <title>Genome sequencing and assembly of Tianweitania sediminis.</title>
        <authorList>
            <person name="Chhetri G."/>
        </authorList>
    </citation>
    <scope>NUCLEOTIDE SEQUENCE</scope>
    <source>
        <strain evidence="2">Z8</strain>
    </source>
</reference>
<proteinExistence type="predicted"/>
<sequence length="250" mass="26986">MRLKLFTAVAALVLTLVPTHAQERIRGVVELFTSQGCDSCPKADAVLSTMARQEGVVALAYHVDYWDYRGWRDTLAAPENTDRQREYADALGARTVYTPQAVINGRTHVNGADRKAVERELGANDDALPVQVSVRKENGVLTIDVGELAGPKQNAHVVLISYDAANPVTIERGENAGKTVTYSHAVRSMQTPGVWHGKPAHFEIPMSEVVKKGNGGCAVLVQTVDAEGRPSKILGAAMLRFRGSAAATRN</sequence>